<proteinExistence type="predicted"/>
<evidence type="ECO:0000313" key="1">
    <source>
        <dbReference type="EMBL" id="VFK23883.1"/>
    </source>
</evidence>
<accession>A0A450X3P4</accession>
<name>A0A450X3P4_9GAMM</name>
<sequence length="203" mass="23662">MKTAVYPKNWKGRKQQALEEDAEGLRTKLRELEGYVWDLKRQSERKGNVLSEFFEFSEDENAMQGALLKYFGFNDISKTSDAYMDLCDFGLWSSHGSYWNAMHYYATRADRSGSNIESLFNKYKSIIFQAIIFLAINEYVYRNSYASEYVAFLLASRKNIVSNKNYTEFFEKLSSDERIANSSKRDELLAEYEEQFGVLSGDL</sequence>
<gene>
    <name evidence="1" type="ORF">BECKMB1821G_GA0114241_100644</name>
</gene>
<organism evidence="1">
    <name type="scientific">Candidatus Kentrum sp. MB</name>
    <dbReference type="NCBI Taxonomy" id="2138164"/>
    <lineage>
        <taxon>Bacteria</taxon>
        <taxon>Pseudomonadati</taxon>
        <taxon>Pseudomonadota</taxon>
        <taxon>Gammaproteobacteria</taxon>
        <taxon>Candidatus Kentrum</taxon>
    </lineage>
</organism>
<protein>
    <submittedName>
        <fullName evidence="1">Uncharacterized protein</fullName>
    </submittedName>
</protein>
<dbReference type="EMBL" id="CAADFO010000006">
    <property type="protein sequence ID" value="VFK23883.1"/>
    <property type="molecule type" value="Genomic_DNA"/>
</dbReference>
<dbReference type="AlphaFoldDB" id="A0A450X3P4"/>
<reference evidence="1" key="1">
    <citation type="submission" date="2019-02" db="EMBL/GenBank/DDBJ databases">
        <authorList>
            <person name="Gruber-Vodicka R. H."/>
            <person name="Seah K. B. B."/>
        </authorList>
    </citation>
    <scope>NUCLEOTIDE SEQUENCE</scope>
    <source>
        <strain evidence="1">BECK_BZ197</strain>
    </source>
</reference>